<sequence length="124" mass="14845">MTRLMKKCEINWLKSGKKRECENYASLKKCRVYKGFHYESRNLTYISVIETYIHFILHGTKGAIHDVLIYSSLKRKSMRACENMSVNPHKIRFFLGSLLLKGLRARCDYERLLRKNERIWLLSR</sequence>
<proteinExistence type="predicted"/>
<accession>A0A8S5Q4W2</accession>
<evidence type="ECO:0000313" key="1">
    <source>
        <dbReference type="EMBL" id="DAE14367.1"/>
    </source>
</evidence>
<reference evidence="1" key="1">
    <citation type="journal article" date="2021" name="Proc. Natl. Acad. Sci. U.S.A.">
        <title>A Catalog of Tens of Thousands of Viruses from Human Metagenomes Reveals Hidden Associations with Chronic Diseases.</title>
        <authorList>
            <person name="Tisza M.J."/>
            <person name="Buck C.B."/>
        </authorList>
    </citation>
    <scope>NUCLEOTIDE SEQUENCE</scope>
    <source>
        <strain evidence="1">Ct8HH20</strain>
    </source>
</reference>
<organism evidence="1">
    <name type="scientific">Siphoviridae sp. ct8HH20</name>
    <dbReference type="NCBI Taxonomy" id="2825359"/>
    <lineage>
        <taxon>Viruses</taxon>
        <taxon>Duplodnaviria</taxon>
        <taxon>Heunggongvirae</taxon>
        <taxon>Uroviricota</taxon>
        <taxon>Caudoviricetes</taxon>
    </lineage>
</organism>
<name>A0A8S5Q4W2_9CAUD</name>
<protein>
    <submittedName>
        <fullName evidence="1">Uncharacterized protein</fullName>
    </submittedName>
</protein>
<dbReference type="EMBL" id="BK015581">
    <property type="protein sequence ID" value="DAE14367.1"/>
    <property type="molecule type" value="Genomic_DNA"/>
</dbReference>